<dbReference type="SUPFAM" id="SSF51161">
    <property type="entry name" value="Trimeric LpxA-like enzymes"/>
    <property type="match status" value="1"/>
</dbReference>
<dbReference type="InterPro" id="IPR001451">
    <property type="entry name" value="Hexapep"/>
</dbReference>
<dbReference type="Gene3D" id="2.160.10.10">
    <property type="entry name" value="Hexapeptide repeat proteins"/>
    <property type="match status" value="1"/>
</dbReference>
<dbReference type="PANTHER" id="PTHR13061">
    <property type="entry name" value="DYNACTIN SUBUNIT P25"/>
    <property type="match status" value="1"/>
</dbReference>
<dbReference type="InterPro" id="IPR047324">
    <property type="entry name" value="LbH_gamma_CA-like"/>
</dbReference>
<dbReference type="EMBL" id="UFUZ01000001">
    <property type="protein sequence ID" value="SUX27507.1"/>
    <property type="molecule type" value="Genomic_DNA"/>
</dbReference>
<accession>A0A381EL92</accession>
<dbReference type="RefSeq" id="WP_115631045.1">
    <property type="nucleotide sequence ID" value="NZ_UFUZ01000001.1"/>
</dbReference>
<dbReference type="InterPro" id="IPR011004">
    <property type="entry name" value="Trimer_LpxA-like_sf"/>
</dbReference>
<dbReference type="PANTHER" id="PTHR13061:SF29">
    <property type="entry name" value="GAMMA CARBONIC ANHYDRASE-LIKE 1, MITOCHONDRIAL-RELATED"/>
    <property type="match status" value="1"/>
</dbReference>
<dbReference type="Pfam" id="PF00132">
    <property type="entry name" value="Hexapep"/>
    <property type="match status" value="1"/>
</dbReference>
<dbReference type="CDD" id="cd04645">
    <property type="entry name" value="LbH_gamma_CA_like"/>
    <property type="match status" value="1"/>
</dbReference>
<keyword evidence="1" id="KW-0808">Transferase</keyword>
<evidence type="ECO:0000313" key="1">
    <source>
        <dbReference type="EMBL" id="SUX27507.1"/>
    </source>
</evidence>
<name>A0A381EL92_CAMUP</name>
<dbReference type="Proteomes" id="UP000254161">
    <property type="component" value="Unassembled WGS sequence"/>
</dbReference>
<reference evidence="1 2" key="1">
    <citation type="submission" date="2018-06" db="EMBL/GenBank/DDBJ databases">
        <authorList>
            <consortium name="Pathogen Informatics"/>
            <person name="Doyle S."/>
        </authorList>
    </citation>
    <scope>NUCLEOTIDE SEQUENCE [LARGE SCALE GENOMIC DNA]</scope>
    <source>
        <strain evidence="1 2">NCTC12264</strain>
    </source>
</reference>
<sequence length="189" mass="21125">MLIKFQGKTPQVGDKVFIAQGAKVIGEVELGEDSSVWFNCVLRADFNFIKIGKRTNIQDLTTIHIWHKELDEKGVLKDRGYPTIIGDDVSIGHNCVIHACEIKNRVLVGMNSTIMDGVCIEEDSIVGAGSVVTKHKKFPPRSLILGNPAKFVRELNQEEVDFLKISAQNYVEFKNAFLKENSVTQKPIL</sequence>
<evidence type="ECO:0000313" key="2">
    <source>
        <dbReference type="Proteomes" id="UP000254161"/>
    </source>
</evidence>
<dbReference type="InterPro" id="IPR050484">
    <property type="entry name" value="Transf_Hexapept/Carb_Anhydrase"/>
</dbReference>
<dbReference type="GO" id="GO:0016740">
    <property type="term" value="F:transferase activity"/>
    <property type="evidence" value="ECO:0007669"/>
    <property type="project" value="UniProtKB-KW"/>
</dbReference>
<dbReference type="Pfam" id="PF14602">
    <property type="entry name" value="Hexapep_2"/>
    <property type="match status" value="1"/>
</dbReference>
<gene>
    <name evidence="1" type="primary">yrdA</name>
    <name evidence="1" type="ORF">NCTC12264_01756</name>
</gene>
<dbReference type="AlphaFoldDB" id="A0A381EL92"/>
<protein>
    <submittedName>
        <fullName evidence="1">Acetyltransferase</fullName>
    </submittedName>
</protein>
<proteinExistence type="predicted"/>
<organism evidence="1 2">
    <name type="scientific">Campylobacter upsaliensis</name>
    <dbReference type="NCBI Taxonomy" id="28080"/>
    <lineage>
        <taxon>Bacteria</taxon>
        <taxon>Pseudomonadati</taxon>
        <taxon>Campylobacterota</taxon>
        <taxon>Epsilonproteobacteria</taxon>
        <taxon>Campylobacterales</taxon>
        <taxon>Campylobacteraceae</taxon>
        <taxon>Campylobacter</taxon>
    </lineage>
</organism>